<dbReference type="Proteomes" id="UP000004814">
    <property type="component" value="Unassembled WGS sequence"/>
</dbReference>
<sequence>MEIHRGVEPPALDDDALQSHLHHRREQLLAVACQHLLRQRHQTLGIGCRNPVARPQSKRTAQRRFGRRRRARAQHQPGRGIALCLQFLLALAALVRRQARQFAGVVRGLVAAGDLVGSGEMLGQPLPRAGDADIAVREAFGCLRDIANQVDERGQLLLVRIVHRLEDTRDQLGHEARKRHRVEHRPGRAGHPVDSGARIIRARVLRDSQRRARLRRARLRREFVVVERERADPYQSGREIAARGRIERVEALLPGQQFADTVTNVGPRHRRTREVRGSRHLSDSAARRASRDA</sequence>
<comment type="caution">
    <text evidence="2">The sequence shown here is derived from an EMBL/GenBank/DDBJ whole genome shotgun (WGS) entry which is preliminary data.</text>
</comment>
<feature type="region of interest" description="Disordered" evidence="1">
    <location>
        <begin position="49"/>
        <end position="74"/>
    </location>
</feature>
<feature type="compositionally biased region" description="Basic and acidic residues" evidence="1">
    <location>
        <begin position="274"/>
        <end position="293"/>
    </location>
</feature>
<accession>B1TGE2</accession>
<feature type="compositionally biased region" description="Basic residues" evidence="1">
    <location>
        <begin position="56"/>
        <end position="73"/>
    </location>
</feature>
<feature type="region of interest" description="Disordered" evidence="1">
    <location>
        <begin position="173"/>
        <end position="193"/>
    </location>
</feature>
<dbReference type="AlphaFoldDB" id="B1TGE2"/>
<evidence type="ECO:0000313" key="2">
    <source>
        <dbReference type="EMBL" id="EDT37366.1"/>
    </source>
</evidence>
<organism evidence="2 3">
    <name type="scientific">Burkholderia ambifaria MEX-5</name>
    <dbReference type="NCBI Taxonomy" id="396597"/>
    <lineage>
        <taxon>Bacteria</taxon>
        <taxon>Pseudomonadati</taxon>
        <taxon>Pseudomonadota</taxon>
        <taxon>Betaproteobacteria</taxon>
        <taxon>Burkholderiales</taxon>
        <taxon>Burkholderiaceae</taxon>
        <taxon>Burkholderia</taxon>
        <taxon>Burkholderia cepacia complex</taxon>
    </lineage>
</organism>
<name>B1TGE2_9BURK</name>
<evidence type="ECO:0000256" key="1">
    <source>
        <dbReference type="SAM" id="MobiDB-lite"/>
    </source>
</evidence>
<gene>
    <name evidence="2" type="ORF">BamMEX5DRAFT_6858</name>
</gene>
<protein>
    <submittedName>
        <fullName evidence="2">Uncharacterized protein</fullName>
    </submittedName>
</protein>
<reference evidence="2 3" key="1">
    <citation type="submission" date="2008-03" db="EMBL/GenBank/DDBJ databases">
        <title>Sequencing of the draft genome and assembly of Burkholderia ambifaria MEX-5.</title>
        <authorList>
            <consortium name="US DOE Joint Genome Institute (JGI-PGF)"/>
            <person name="Copeland A."/>
            <person name="Lucas S."/>
            <person name="Lapidus A."/>
            <person name="Glavina del Rio T."/>
            <person name="Dalin E."/>
            <person name="Tice H."/>
            <person name="Bruce D."/>
            <person name="Goodwin L."/>
            <person name="Pitluck S."/>
            <person name="Larimer F."/>
            <person name="Land M.L."/>
            <person name="Hauser L."/>
            <person name="Tiedje J."/>
            <person name="Richardson P."/>
        </authorList>
    </citation>
    <scope>NUCLEOTIDE SEQUENCE [LARGE SCALE GENOMIC DNA]</scope>
    <source>
        <strain evidence="2 3">MEX-5</strain>
    </source>
</reference>
<feature type="region of interest" description="Disordered" evidence="1">
    <location>
        <begin position="264"/>
        <end position="293"/>
    </location>
</feature>
<proteinExistence type="predicted"/>
<evidence type="ECO:0000313" key="3">
    <source>
        <dbReference type="Proteomes" id="UP000004814"/>
    </source>
</evidence>
<dbReference type="EMBL" id="ABLK01000492">
    <property type="protein sequence ID" value="EDT37366.1"/>
    <property type="molecule type" value="Genomic_DNA"/>
</dbReference>